<dbReference type="RefSeq" id="WP_264047586.1">
    <property type="nucleotide sequence ID" value="NZ_BAABGF010000054.1"/>
</dbReference>
<reference evidence="4" key="1">
    <citation type="journal article" date="2019" name="Int. J. Syst. Evol. Microbiol.">
        <title>The Global Catalogue of Microorganisms (GCM) 10K type strain sequencing project: providing services to taxonomists for standard genome sequencing and annotation.</title>
        <authorList>
            <consortium name="The Broad Institute Genomics Platform"/>
            <consortium name="The Broad Institute Genome Sequencing Center for Infectious Disease"/>
            <person name="Wu L."/>
            <person name="Ma J."/>
        </authorList>
    </citation>
    <scope>NUCLEOTIDE SEQUENCE [LARGE SCALE GENOMIC DNA]</scope>
    <source>
        <strain evidence="4">JCM 17782</strain>
    </source>
</reference>
<dbReference type="EMBL" id="BAABGF010000054">
    <property type="protein sequence ID" value="GAA4296777.1"/>
    <property type="molecule type" value="Genomic_DNA"/>
</dbReference>
<evidence type="ECO:0000256" key="1">
    <source>
        <dbReference type="SAM" id="MobiDB-lite"/>
    </source>
</evidence>
<evidence type="ECO:0000313" key="3">
    <source>
        <dbReference type="EMBL" id="GAA4296777.1"/>
    </source>
</evidence>
<proteinExistence type="predicted"/>
<evidence type="ECO:0000259" key="2">
    <source>
        <dbReference type="Pfam" id="PF01402"/>
    </source>
</evidence>
<feature type="compositionally biased region" description="Basic and acidic residues" evidence="1">
    <location>
        <begin position="1"/>
        <end position="21"/>
    </location>
</feature>
<organism evidence="3 4">
    <name type="scientific">Mycobacterium paraffinicum</name>
    <dbReference type="NCBI Taxonomy" id="53378"/>
    <lineage>
        <taxon>Bacteria</taxon>
        <taxon>Bacillati</taxon>
        <taxon>Actinomycetota</taxon>
        <taxon>Actinomycetes</taxon>
        <taxon>Mycobacteriales</taxon>
        <taxon>Mycobacteriaceae</taxon>
        <taxon>Mycobacterium</taxon>
    </lineage>
</organism>
<dbReference type="Proteomes" id="UP001501417">
    <property type="component" value="Unassembled WGS sequence"/>
</dbReference>
<name>A0ABP8F7Y5_9MYCO</name>
<comment type="caution">
    <text evidence="3">The sequence shown here is derived from an EMBL/GenBank/DDBJ whole genome shotgun (WGS) entry which is preliminary data.</text>
</comment>
<gene>
    <name evidence="3" type="ORF">GCM10023161_48290</name>
</gene>
<keyword evidence="4" id="KW-1185">Reference proteome</keyword>
<protein>
    <recommendedName>
        <fullName evidence="2">Ribbon-helix-helix protein CopG domain-containing protein</fullName>
    </recommendedName>
</protein>
<evidence type="ECO:0000313" key="4">
    <source>
        <dbReference type="Proteomes" id="UP001501417"/>
    </source>
</evidence>
<dbReference type="Pfam" id="PF01402">
    <property type="entry name" value="RHH_1"/>
    <property type="match status" value="1"/>
</dbReference>
<feature type="domain" description="Ribbon-helix-helix protein CopG" evidence="2">
    <location>
        <begin position="77"/>
        <end position="114"/>
    </location>
</feature>
<dbReference type="InterPro" id="IPR002145">
    <property type="entry name" value="CopG"/>
</dbReference>
<accession>A0ABP8F7Y5</accession>
<feature type="compositionally biased region" description="Basic and acidic residues" evidence="1">
    <location>
        <begin position="43"/>
        <end position="53"/>
    </location>
</feature>
<sequence length="171" mass="18498">MTDEHREHRDDGDDQKPDRTPARTRIPNKGVVAYPATISAAQAREDEKRRREAAQAGDAEVEPGGHEVAPRSIKQMVSVRLEAHLLKELRQLAERQGASVSELLRQAAIDLVLRSHHGGPVMAMTFKSSESAGVITELTAGPRLTSGVYLAGDTSQMVFSSGDEAQLCATS</sequence>
<feature type="region of interest" description="Disordered" evidence="1">
    <location>
        <begin position="1"/>
        <end position="71"/>
    </location>
</feature>
<dbReference type="CDD" id="cd22231">
    <property type="entry name" value="RHH_NikR_HicB-like"/>
    <property type="match status" value="1"/>
</dbReference>